<gene>
    <name evidence="1" type="ordered locus">Shew_1751</name>
</gene>
<dbReference type="SUPFAM" id="SSF53474">
    <property type="entry name" value="alpha/beta-Hydrolases"/>
    <property type="match status" value="1"/>
</dbReference>
<dbReference type="Gene3D" id="3.40.50.1820">
    <property type="entry name" value="alpha/beta hydrolase"/>
    <property type="match status" value="1"/>
</dbReference>
<dbReference type="EMBL" id="CP000606">
    <property type="protein sequence ID" value="ABO23617.1"/>
    <property type="molecule type" value="Genomic_DNA"/>
</dbReference>
<dbReference type="OrthoDB" id="869379at2"/>
<evidence type="ECO:0000313" key="2">
    <source>
        <dbReference type="Proteomes" id="UP000001558"/>
    </source>
</evidence>
<accession>A3QDR9</accession>
<reference evidence="1 2" key="1">
    <citation type="submission" date="2007-03" db="EMBL/GenBank/DDBJ databases">
        <title>Complete sequence of Shewanella loihica PV-4.</title>
        <authorList>
            <consortium name="US DOE Joint Genome Institute"/>
            <person name="Copeland A."/>
            <person name="Lucas S."/>
            <person name="Lapidus A."/>
            <person name="Barry K."/>
            <person name="Detter J.C."/>
            <person name="Glavina del Rio T."/>
            <person name="Hammon N."/>
            <person name="Israni S."/>
            <person name="Dalin E."/>
            <person name="Tice H."/>
            <person name="Pitluck S."/>
            <person name="Chain P."/>
            <person name="Malfatti S."/>
            <person name="Shin M."/>
            <person name="Vergez L."/>
            <person name="Schmutz J."/>
            <person name="Larimer F."/>
            <person name="Land M."/>
            <person name="Hauser L."/>
            <person name="Kyrpides N."/>
            <person name="Mikhailova N."/>
            <person name="Romine M.F."/>
            <person name="Serres G."/>
            <person name="Fredrickson J."/>
            <person name="Tiedje J."/>
            <person name="Richardson P."/>
        </authorList>
    </citation>
    <scope>NUCLEOTIDE SEQUENCE [LARGE SCALE GENOMIC DNA]</scope>
    <source>
        <strain evidence="2">ATCC BAA-1088 / PV-4</strain>
    </source>
</reference>
<name>A3QDR9_SHELP</name>
<dbReference type="KEGG" id="slo:Shew_1751"/>
<dbReference type="AlphaFoldDB" id="A3QDR9"/>
<dbReference type="STRING" id="323850.Shew_1751"/>
<sequence precursor="true">MFKIIVLFAVLLFSAYIESAEYPSHVGKSPFSFDTINTPSNTFVVSDKGQDNDVYILRDDAKTFDLQFSLKIDRYVGDVAKLKENKLISDKFIISMPVFDVDNESVLQDCDYDGELDHLAAEIDEVYFNGEPIGFLSGSNELWSENTFEMDISKLNLPTSPGEVSENLVQIRIDIGNENVELSSGAIGCQKWAVEVDYVTLEYQVADPVLFLPGMGGSDSAFKNSGYIQVVEDLGLPYLIVEHDHYPEKNACINNDAGSIKEFGGEILNAAKEFSEMYKNNNFNLIAHSKGGLDARYFVYLTNNSNVLVENGVMDGSVILKPMNVNSLVSHGSPFYGTILADAIKFDQIKYSIAPKILFADICDITIDMATKFSEDYSFPSEQKFLSISGNIDADDNGTLSSDEVSGNQVNQHFSQRMFDLIKGVSHYEVNYEKAYFQSFEYDKPIYVPIPNSSPKQNDSMVSVDSASPMDSNKNVSIYANHGTVIQDKAQEVFLNEALGGMLGWSNLK</sequence>
<dbReference type="Proteomes" id="UP000001558">
    <property type="component" value="Chromosome"/>
</dbReference>
<evidence type="ECO:0000313" key="1">
    <source>
        <dbReference type="EMBL" id="ABO23617.1"/>
    </source>
</evidence>
<protein>
    <submittedName>
        <fullName evidence="1">Uncharacterized protein</fullName>
    </submittedName>
</protein>
<keyword evidence="2" id="KW-1185">Reference proteome</keyword>
<organism evidence="1 2">
    <name type="scientific">Shewanella loihica (strain ATCC BAA-1088 / PV-4)</name>
    <dbReference type="NCBI Taxonomy" id="323850"/>
    <lineage>
        <taxon>Bacteria</taxon>
        <taxon>Pseudomonadati</taxon>
        <taxon>Pseudomonadota</taxon>
        <taxon>Gammaproteobacteria</taxon>
        <taxon>Alteromonadales</taxon>
        <taxon>Shewanellaceae</taxon>
        <taxon>Shewanella</taxon>
    </lineage>
</organism>
<dbReference type="eggNOG" id="COG1075">
    <property type="taxonomic scope" value="Bacteria"/>
</dbReference>
<dbReference type="InterPro" id="IPR029058">
    <property type="entry name" value="AB_hydrolase_fold"/>
</dbReference>
<proteinExistence type="predicted"/>
<dbReference type="RefSeq" id="WP_011865549.1">
    <property type="nucleotide sequence ID" value="NC_009092.1"/>
</dbReference>
<dbReference type="HOGENOM" id="CLU_535159_0_0_6"/>